<organism evidence="1 2">
    <name type="scientific">Rhabditophanes sp. KR3021</name>
    <dbReference type="NCBI Taxonomy" id="114890"/>
    <lineage>
        <taxon>Eukaryota</taxon>
        <taxon>Metazoa</taxon>
        <taxon>Ecdysozoa</taxon>
        <taxon>Nematoda</taxon>
        <taxon>Chromadorea</taxon>
        <taxon>Rhabditida</taxon>
        <taxon>Tylenchina</taxon>
        <taxon>Panagrolaimomorpha</taxon>
        <taxon>Strongyloidoidea</taxon>
        <taxon>Alloionematidae</taxon>
        <taxon>Rhabditophanes</taxon>
    </lineage>
</organism>
<evidence type="ECO:0000313" key="1">
    <source>
        <dbReference type="Proteomes" id="UP000095286"/>
    </source>
</evidence>
<proteinExistence type="predicted"/>
<dbReference type="WBParaSite" id="RSKR_0000765700.1">
    <property type="protein sequence ID" value="RSKR_0000765700.1"/>
    <property type="gene ID" value="RSKR_0000765700"/>
</dbReference>
<reference evidence="2" key="1">
    <citation type="submission" date="2016-11" db="UniProtKB">
        <authorList>
            <consortium name="WormBaseParasite"/>
        </authorList>
    </citation>
    <scope>IDENTIFICATION</scope>
    <source>
        <strain evidence="2">KR3021</strain>
    </source>
</reference>
<accession>A0AC35U3T2</accession>
<sequence length="438" mass="48956">MLVQMSVNNNNGLLSNVSDQGIELSNGASSSNDFSNDAEGVWSPDIDQAFHEALQIYPPCGRRKIILSDEGKMYGRNELIARYIKIRCGKTRTRKQVSSHIQVLARKKHRESQAKIKSQEINLPEAAHRAAREVAQIMERGSHSSITPSPEYCLNSNEVSPGSAPIKTEVFAPYPHTNGALSQFNIPSGVRNPLGYIKMENGGNDENVFNSKMENVKQSVDILNVKEHMIGSSKLVLCGFTAYLRNGNEKQTNLVEIPKLITEPLEVIKADVVADKFPTLLKELIAEGPSDAFFLAKCWVNFNFETPKMDAKSEAMYAVDSFYNSLFNFDISVSTKACSLGVQIIEKAEIYSPVGYDGHGVYQYRMENSPMCQYMVDLIAELKNFPDRNVVNSILENFSVLQIIKAQPSDETIMVIAFMFEVSPDPEPTCRLYRLVKD</sequence>
<evidence type="ECO:0000313" key="2">
    <source>
        <dbReference type="WBParaSite" id="RSKR_0000765700.1"/>
    </source>
</evidence>
<protein>
    <submittedName>
        <fullName evidence="2">TEA domain-containing protein</fullName>
    </submittedName>
</protein>
<name>A0AC35U3T2_9BILA</name>
<dbReference type="Proteomes" id="UP000095286">
    <property type="component" value="Unplaced"/>
</dbReference>